<organism evidence="5 6">
    <name type="scientific">Neobacillus pocheonensis</name>
    <dbReference type="NCBI Taxonomy" id="363869"/>
    <lineage>
        <taxon>Bacteria</taxon>
        <taxon>Bacillati</taxon>
        <taxon>Bacillota</taxon>
        <taxon>Bacilli</taxon>
        <taxon>Bacillales</taxon>
        <taxon>Bacillaceae</taxon>
        <taxon>Neobacillus</taxon>
    </lineage>
</organism>
<keyword evidence="6" id="KW-1185">Reference proteome</keyword>
<dbReference type="PROSITE" id="PS00041">
    <property type="entry name" value="HTH_ARAC_FAMILY_1"/>
    <property type="match status" value="1"/>
</dbReference>
<dbReference type="PANTHER" id="PTHR43280:SF28">
    <property type="entry name" value="HTH-TYPE TRANSCRIPTIONAL ACTIVATOR RHAS"/>
    <property type="match status" value="1"/>
</dbReference>
<keyword evidence="1" id="KW-0805">Transcription regulation</keyword>
<evidence type="ECO:0000313" key="6">
    <source>
        <dbReference type="Proteomes" id="UP001523262"/>
    </source>
</evidence>
<protein>
    <submittedName>
        <fullName evidence="5">AraC family transcriptional regulator</fullName>
    </submittedName>
</protein>
<dbReference type="InterPro" id="IPR009057">
    <property type="entry name" value="Homeodomain-like_sf"/>
</dbReference>
<accession>A0ABT0WGL9</accession>
<sequence length="398" mass="46200">MDELLQISFSQLLLSGTLVHVALFGELQEKYGVNVHPEVVILVSVDRYPDLVTGKQIEWKINLGRKLVDEIGTILPVPFVWTWTEEGVLALLLEFEKLPDPDRKKEILLLAERIQQVSDKIGICVSIGIGNFYDNPYLLYRSFEEAKKSMSGRFFQGNNLIFHTDMEKNIDESLKNPLTRDRTELLSLLRIGHKEGVVTHLIRFMESVAQAYQFNEDLFKSEVIDLLMTMSRIVLELGVNPASILTKTATFIQDLYPTIRYDKFVKKVCEYAEWLSEEVEKSSIHDVSPIIKQAIHYMKENHQKSITLEEISCYCHLSRFHFSHLFKKEVGSSVMDFLNTLRIDKALFYLETTDLNVQEIANQVGFQDPNYFSRLFKKYKQFTPTEYRANFNCTIKKL</sequence>
<evidence type="ECO:0000256" key="1">
    <source>
        <dbReference type="ARBA" id="ARBA00023015"/>
    </source>
</evidence>
<dbReference type="PRINTS" id="PR00032">
    <property type="entry name" value="HTHARAC"/>
</dbReference>
<dbReference type="PROSITE" id="PS01124">
    <property type="entry name" value="HTH_ARAC_FAMILY_2"/>
    <property type="match status" value="1"/>
</dbReference>
<dbReference type="Gene3D" id="1.10.10.60">
    <property type="entry name" value="Homeodomain-like"/>
    <property type="match status" value="2"/>
</dbReference>
<dbReference type="InterPro" id="IPR020449">
    <property type="entry name" value="Tscrpt_reg_AraC-type_HTH"/>
</dbReference>
<keyword evidence="2" id="KW-0238">DNA-binding</keyword>
<name>A0ABT0WGL9_9BACI</name>
<dbReference type="SMART" id="SM00342">
    <property type="entry name" value="HTH_ARAC"/>
    <property type="match status" value="1"/>
</dbReference>
<comment type="caution">
    <text evidence="5">The sequence shown here is derived from an EMBL/GenBank/DDBJ whole genome shotgun (WGS) entry which is preliminary data.</text>
</comment>
<dbReference type="PANTHER" id="PTHR43280">
    <property type="entry name" value="ARAC-FAMILY TRANSCRIPTIONAL REGULATOR"/>
    <property type="match status" value="1"/>
</dbReference>
<feature type="domain" description="HTH araC/xylS-type" evidence="4">
    <location>
        <begin position="292"/>
        <end position="390"/>
    </location>
</feature>
<gene>
    <name evidence="5" type="ORF">NDK43_28055</name>
</gene>
<dbReference type="Pfam" id="PF17853">
    <property type="entry name" value="GGDEF_2"/>
    <property type="match status" value="1"/>
</dbReference>
<proteinExistence type="predicted"/>
<dbReference type="EMBL" id="JAMQCR010000003">
    <property type="protein sequence ID" value="MCM2535472.1"/>
    <property type="molecule type" value="Genomic_DNA"/>
</dbReference>
<dbReference type="Proteomes" id="UP001523262">
    <property type="component" value="Unassembled WGS sequence"/>
</dbReference>
<dbReference type="SUPFAM" id="SSF46689">
    <property type="entry name" value="Homeodomain-like"/>
    <property type="match status" value="2"/>
</dbReference>
<evidence type="ECO:0000313" key="5">
    <source>
        <dbReference type="EMBL" id="MCM2535472.1"/>
    </source>
</evidence>
<evidence type="ECO:0000256" key="3">
    <source>
        <dbReference type="ARBA" id="ARBA00023163"/>
    </source>
</evidence>
<dbReference type="InterPro" id="IPR041522">
    <property type="entry name" value="CdaR_GGDEF"/>
</dbReference>
<dbReference type="InterPro" id="IPR018060">
    <property type="entry name" value="HTH_AraC"/>
</dbReference>
<evidence type="ECO:0000256" key="2">
    <source>
        <dbReference type="ARBA" id="ARBA00023125"/>
    </source>
</evidence>
<reference evidence="5 6" key="1">
    <citation type="submission" date="2022-06" db="EMBL/GenBank/DDBJ databases">
        <authorList>
            <person name="Jeon C.O."/>
        </authorList>
    </citation>
    <scope>NUCLEOTIDE SEQUENCE [LARGE SCALE GENOMIC DNA]</scope>
    <source>
        <strain evidence="5 6">KCTC 13943</strain>
    </source>
</reference>
<keyword evidence="3" id="KW-0804">Transcription</keyword>
<dbReference type="Pfam" id="PF12833">
    <property type="entry name" value="HTH_18"/>
    <property type="match status" value="1"/>
</dbReference>
<dbReference type="InterPro" id="IPR018062">
    <property type="entry name" value="HTH_AraC-typ_CS"/>
</dbReference>
<evidence type="ECO:0000259" key="4">
    <source>
        <dbReference type="PROSITE" id="PS01124"/>
    </source>
</evidence>